<reference evidence="1" key="1">
    <citation type="journal article" date="2021" name="Proc. Natl. Acad. Sci. U.S.A.">
        <title>A Catalog of Tens of Thousands of Viruses from Human Metagenomes Reveals Hidden Associations with Chronic Diseases.</title>
        <authorList>
            <person name="Tisza M.J."/>
            <person name="Buck C.B."/>
        </authorList>
    </citation>
    <scope>NUCLEOTIDE SEQUENCE</scope>
    <source>
        <strain evidence="1">CtNQV2</strain>
    </source>
</reference>
<accession>A0A8S5S091</accession>
<proteinExistence type="predicted"/>
<sequence length="90" mass="10175">MDNNLQEFRFSTGVKVYSFCPPVPCVGEYQIVDGNGVKIILFYCTDVPKNATFLFACDTPNLDKAKENNVIVREIIKGGLCSKYAYFKTY</sequence>
<dbReference type="EMBL" id="BK032510">
    <property type="protein sequence ID" value="DAF44082.1"/>
    <property type="molecule type" value="Genomic_DNA"/>
</dbReference>
<evidence type="ECO:0000313" key="1">
    <source>
        <dbReference type="EMBL" id="DAF44082.1"/>
    </source>
</evidence>
<name>A0A8S5S091_9CAUD</name>
<organism evidence="1">
    <name type="scientific">Myoviridae sp. ctNQV2</name>
    <dbReference type="NCBI Taxonomy" id="2827683"/>
    <lineage>
        <taxon>Viruses</taxon>
        <taxon>Duplodnaviria</taxon>
        <taxon>Heunggongvirae</taxon>
        <taxon>Uroviricota</taxon>
        <taxon>Caudoviricetes</taxon>
    </lineage>
</organism>
<protein>
    <submittedName>
        <fullName evidence="1">Uncharacterized protein</fullName>
    </submittedName>
</protein>